<evidence type="ECO:0000313" key="6">
    <source>
        <dbReference type="EMBL" id="ANS78581.1"/>
    </source>
</evidence>
<dbReference type="GO" id="GO:0016787">
    <property type="term" value="F:hydrolase activity"/>
    <property type="evidence" value="ECO:0007669"/>
    <property type="project" value="UniProtKB-KW"/>
</dbReference>
<dbReference type="AlphaFoldDB" id="A0A1B1NAY6"/>
<evidence type="ECO:0000256" key="4">
    <source>
        <dbReference type="ARBA" id="ARBA00022842"/>
    </source>
</evidence>
<reference evidence="6 7" key="1">
    <citation type="submission" date="2016-03" db="EMBL/GenBank/DDBJ databases">
        <title>Shallow-sea hydrothermal system.</title>
        <authorList>
            <person name="Tang K."/>
        </authorList>
    </citation>
    <scope>NUCLEOTIDE SEQUENCE [LARGE SCALE GENOMIC DNA]</scope>
    <source>
        <strain evidence="6 7">JLT9</strain>
    </source>
</reference>
<sequence>MGLAPVVVFGFIRIATSRRVLTRPFSVQQAQAVVESWLAQPGVHILDSGREHLNRTLEVLAGVGTAAALTTDAQIAAHAFIESAAVATHDTDFGRFAELDVVDPVR</sequence>
<dbReference type="KEGG" id="serj:SGUI_1185"/>
<dbReference type="Gene3D" id="3.40.50.1010">
    <property type="entry name" value="5'-nuclease"/>
    <property type="match status" value="1"/>
</dbReference>
<keyword evidence="7" id="KW-1185">Reference proteome</keyword>
<keyword evidence="2" id="KW-0479">Metal-binding</keyword>
<organism evidence="6 7">
    <name type="scientific">Serinicoccus hydrothermalis</name>
    <dbReference type="NCBI Taxonomy" id="1758689"/>
    <lineage>
        <taxon>Bacteria</taxon>
        <taxon>Bacillati</taxon>
        <taxon>Actinomycetota</taxon>
        <taxon>Actinomycetes</taxon>
        <taxon>Micrococcales</taxon>
        <taxon>Ornithinimicrobiaceae</taxon>
        <taxon>Serinicoccus</taxon>
    </lineage>
</organism>
<keyword evidence="3" id="KW-0378">Hydrolase</keyword>
<dbReference type="InterPro" id="IPR029060">
    <property type="entry name" value="PIN-like_dom_sf"/>
</dbReference>
<dbReference type="GO" id="GO:0046872">
    <property type="term" value="F:metal ion binding"/>
    <property type="evidence" value="ECO:0007669"/>
    <property type="project" value="UniProtKB-KW"/>
</dbReference>
<keyword evidence="4" id="KW-0460">Magnesium</keyword>
<proteinExistence type="predicted"/>
<protein>
    <submittedName>
        <fullName evidence="6">Toxin 1, PIN domain</fullName>
    </submittedName>
</protein>
<dbReference type="Pfam" id="PF01850">
    <property type="entry name" value="PIN"/>
    <property type="match status" value="1"/>
</dbReference>
<evidence type="ECO:0000259" key="5">
    <source>
        <dbReference type="Pfam" id="PF01850"/>
    </source>
</evidence>
<evidence type="ECO:0000256" key="3">
    <source>
        <dbReference type="ARBA" id="ARBA00022801"/>
    </source>
</evidence>
<evidence type="ECO:0000256" key="2">
    <source>
        <dbReference type="ARBA" id="ARBA00022723"/>
    </source>
</evidence>
<dbReference type="SUPFAM" id="SSF88723">
    <property type="entry name" value="PIN domain-like"/>
    <property type="match status" value="1"/>
</dbReference>
<evidence type="ECO:0000313" key="7">
    <source>
        <dbReference type="Proteomes" id="UP000092482"/>
    </source>
</evidence>
<dbReference type="STRING" id="1758689.SGUI_1185"/>
<keyword evidence="1" id="KW-0540">Nuclease</keyword>
<dbReference type="GO" id="GO:0004518">
    <property type="term" value="F:nuclease activity"/>
    <property type="evidence" value="ECO:0007669"/>
    <property type="project" value="UniProtKB-KW"/>
</dbReference>
<dbReference type="Proteomes" id="UP000092482">
    <property type="component" value="Chromosome"/>
</dbReference>
<evidence type="ECO:0000256" key="1">
    <source>
        <dbReference type="ARBA" id="ARBA00022722"/>
    </source>
</evidence>
<dbReference type="EMBL" id="CP014989">
    <property type="protein sequence ID" value="ANS78581.1"/>
    <property type="molecule type" value="Genomic_DNA"/>
</dbReference>
<accession>A0A1B1NAY6</accession>
<gene>
    <name evidence="6" type="ORF">SGUI_1185</name>
</gene>
<dbReference type="InterPro" id="IPR002716">
    <property type="entry name" value="PIN_dom"/>
</dbReference>
<name>A0A1B1NAY6_9MICO</name>
<feature type="domain" description="PIN" evidence="5">
    <location>
        <begin position="18"/>
        <end position="98"/>
    </location>
</feature>